<name>A0A6N8JE78_9BACT</name>
<gene>
    <name evidence="2" type="ORF">GO495_23285</name>
</gene>
<evidence type="ECO:0000313" key="2">
    <source>
        <dbReference type="EMBL" id="MVT43540.1"/>
    </source>
</evidence>
<keyword evidence="1" id="KW-1133">Transmembrane helix</keyword>
<dbReference type="AlphaFoldDB" id="A0A6N8JE78"/>
<dbReference type="RefSeq" id="WP_157302278.1">
    <property type="nucleotide sequence ID" value="NZ_BAAAZB010000021.1"/>
</dbReference>
<dbReference type="EMBL" id="WRXO01000008">
    <property type="protein sequence ID" value="MVT43540.1"/>
    <property type="molecule type" value="Genomic_DNA"/>
</dbReference>
<proteinExistence type="predicted"/>
<evidence type="ECO:0000313" key="3">
    <source>
        <dbReference type="Proteomes" id="UP000468388"/>
    </source>
</evidence>
<protein>
    <recommendedName>
        <fullName evidence="4">DUF2892 domain-containing protein</fullName>
    </recommendedName>
</protein>
<reference evidence="2 3" key="1">
    <citation type="submission" date="2019-12" db="EMBL/GenBank/DDBJ databases">
        <title>The draft genomic sequence of strain Chitinophaga oryziterrae JCM 16595.</title>
        <authorList>
            <person name="Zhang X."/>
        </authorList>
    </citation>
    <scope>NUCLEOTIDE SEQUENCE [LARGE SCALE GENOMIC DNA]</scope>
    <source>
        <strain evidence="2 3">JCM 16595</strain>
    </source>
</reference>
<evidence type="ECO:0000256" key="1">
    <source>
        <dbReference type="SAM" id="Phobius"/>
    </source>
</evidence>
<dbReference type="Proteomes" id="UP000468388">
    <property type="component" value="Unassembled WGS sequence"/>
</dbReference>
<keyword evidence="1" id="KW-0472">Membrane</keyword>
<organism evidence="2 3">
    <name type="scientific">Chitinophaga oryziterrae</name>
    <dbReference type="NCBI Taxonomy" id="1031224"/>
    <lineage>
        <taxon>Bacteria</taxon>
        <taxon>Pseudomonadati</taxon>
        <taxon>Bacteroidota</taxon>
        <taxon>Chitinophagia</taxon>
        <taxon>Chitinophagales</taxon>
        <taxon>Chitinophagaceae</taxon>
        <taxon>Chitinophaga</taxon>
    </lineage>
</organism>
<accession>A0A6N8JE78</accession>
<sequence length="65" mass="7255">MKRILKGWNIFRIIRFIIGIIIIIAAVQMHILMIGILGAMVIVQAIVNTTCCDTGTCNVKKRNSL</sequence>
<keyword evidence="3" id="KW-1185">Reference proteome</keyword>
<dbReference type="OrthoDB" id="1049592at2"/>
<evidence type="ECO:0008006" key="4">
    <source>
        <dbReference type="Google" id="ProtNLM"/>
    </source>
</evidence>
<keyword evidence="1" id="KW-0812">Transmembrane</keyword>
<comment type="caution">
    <text evidence="2">The sequence shown here is derived from an EMBL/GenBank/DDBJ whole genome shotgun (WGS) entry which is preliminary data.</text>
</comment>
<feature type="transmembrane region" description="Helical" evidence="1">
    <location>
        <begin position="12"/>
        <end position="43"/>
    </location>
</feature>